<proteinExistence type="predicted"/>
<dbReference type="KEGG" id="vg:37618552"/>
<dbReference type="GeneID" id="37618552"/>
<evidence type="ECO:0000313" key="1">
    <source>
        <dbReference type="EMBL" id="AOM63502.1"/>
    </source>
</evidence>
<dbReference type="RefSeq" id="YP_009507568.1">
    <property type="nucleotide sequence ID" value="NC_038553.1"/>
</dbReference>
<dbReference type="EMBL" id="KX008963">
    <property type="protein sequence ID" value="AOM63502.1"/>
    <property type="molecule type" value="Genomic_DNA"/>
</dbReference>
<accession>A0A1C9C5D1</accession>
<dbReference type="Proteomes" id="UP000232488">
    <property type="component" value="Segment"/>
</dbReference>
<organism evidence="1 2">
    <name type="scientific">Heterosigma akashiwo virus 01</name>
    <name type="common">HaV01</name>
    <dbReference type="NCBI Taxonomy" id="97195"/>
    <lineage>
        <taxon>Viruses</taxon>
        <taxon>Varidnaviria</taxon>
        <taxon>Bamfordvirae</taxon>
        <taxon>Nucleocytoviricota</taxon>
        <taxon>Megaviricetes</taxon>
        <taxon>Algavirales</taxon>
        <taxon>Phycodnaviridae</taxon>
        <taxon>Raphidovirus</taxon>
        <taxon>Raphidovirus japonicum</taxon>
    </lineage>
</organism>
<protein>
    <submittedName>
        <fullName evidence="1">Uncharacterized protein</fullName>
    </submittedName>
</protein>
<organismHost>
    <name type="scientific">Heterosigma akashiwo</name>
    <name type="common">Chromophytic alga</name>
    <name type="synonym">Heterosigma carterae</name>
    <dbReference type="NCBI Taxonomy" id="2829"/>
</organismHost>
<sequence length="412" mass="47623">MARSKSRRRSKRSSVYSDGTFSSLYDAKQIINRLSDQPRLRHSAKYGDCLYDTRYSLNSQKKIIDSAKRERNSLKNCLDKMYCADYPMNGNFQSGEQFSERTSKIISRLNQVEKTILQARIYSIKDLTLIIDTTIQNYNNKIQKVMMQLVQSSACSSTGYNYDKPIIEKENLDALNLRIDQIDSCLNEKLKNMQSMGMGFQQQTNEGDQCSNLSSNILGDLFLNAFKDNKPALPYKPDLPTKMIYESPTNILQNYGPPNSERMFSEMMKSTLRTLFINPENFARKSGKYLPSCFINMFSDTERVIINNFKRKLLACKLFKYLFAYSSLLYLRTFLHVYGSVDVTTDGAKGTVDIRDFNKELDNYITANTRTNTTEIRDTAKLFREVTDQVYNTYGWEKTLETINKSYPPAKK</sequence>
<evidence type="ECO:0000313" key="2">
    <source>
        <dbReference type="Proteomes" id="UP000232488"/>
    </source>
</evidence>
<name>A0A1C9C5D1_HAV01</name>
<gene>
    <name evidence="1" type="primary">HaV53_ORF171</name>
</gene>
<reference evidence="1 2" key="1">
    <citation type="submission" date="2016-03" db="EMBL/GenBank/DDBJ databases">
        <title>Genome sequences of a Phycodnavirus, Heterosigma akashiwo virus strain 53.</title>
        <authorList>
            <person name="Ueki S."/>
            <person name="Ogura Y."/>
            <person name="Hayashi T."/>
        </authorList>
    </citation>
    <scope>NUCLEOTIDE SEQUENCE [LARGE SCALE GENOMIC DNA]</scope>
    <source>
        <strain evidence="1">HaV53</strain>
    </source>
</reference>
<keyword evidence="2" id="KW-1185">Reference proteome</keyword>